<dbReference type="Proteomes" id="UP001139461">
    <property type="component" value="Unassembled WGS sequence"/>
</dbReference>
<keyword evidence="1" id="KW-0472">Membrane</keyword>
<feature type="transmembrane region" description="Helical" evidence="1">
    <location>
        <begin position="336"/>
        <end position="363"/>
    </location>
</feature>
<accession>A0A9X1U8K3</accession>
<feature type="transmembrane region" description="Helical" evidence="1">
    <location>
        <begin position="136"/>
        <end position="153"/>
    </location>
</feature>
<feature type="transmembrane region" description="Helical" evidence="1">
    <location>
        <begin position="303"/>
        <end position="324"/>
    </location>
</feature>
<dbReference type="EMBL" id="JAIRBA010000001">
    <property type="protein sequence ID" value="MCG2417531.1"/>
    <property type="molecule type" value="Genomic_DNA"/>
</dbReference>
<keyword evidence="1" id="KW-0812">Transmembrane</keyword>
<reference evidence="2" key="1">
    <citation type="submission" date="2021-09" db="EMBL/GenBank/DDBJ databases">
        <title>Genome of Aequorivita sp. strain F47161.</title>
        <authorList>
            <person name="Wang Y."/>
        </authorList>
    </citation>
    <scope>NUCLEOTIDE SEQUENCE</scope>
    <source>
        <strain evidence="2">F47161</strain>
    </source>
</reference>
<evidence type="ECO:0000313" key="3">
    <source>
        <dbReference type="Proteomes" id="UP001139461"/>
    </source>
</evidence>
<feature type="transmembrane region" description="Helical" evidence="1">
    <location>
        <begin position="6"/>
        <end position="38"/>
    </location>
</feature>
<comment type="caution">
    <text evidence="2">The sequence shown here is derived from an EMBL/GenBank/DDBJ whole genome shotgun (WGS) entry which is preliminary data.</text>
</comment>
<protein>
    <recommendedName>
        <fullName evidence="4">O-antigen ligase family protein</fullName>
    </recommendedName>
</protein>
<dbReference type="AlphaFoldDB" id="A0A9X1U8K3"/>
<feature type="transmembrane region" description="Helical" evidence="1">
    <location>
        <begin position="165"/>
        <end position="193"/>
    </location>
</feature>
<name>A0A9X1U8K3_9FLAO</name>
<feature type="transmembrane region" description="Helical" evidence="1">
    <location>
        <begin position="199"/>
        <end position="219"/>
    </location>
</feature>
<gene>
    <name evidence="2" type="ORF">K8089_00755</name>
</gene>
<feature type="transmembrane region" description="Helical" evidence="1">
    <location>
        <begin position="50"/>
        <end position="67"/>
    </location>
</feature>
<feature type="transmembrane region" description="Helical" evidence="1">
    <location>
        <begin position="103"/>
        <end position="124"/>
    </location>
</feature>
<proteinExistence type="predicted"/>
<dbReference type="RefSeq" id="WP_237601349.1">
    <property type="nucleotide sequence ID" value="NZ_JAIRBA010000001.1"/>
</dbReference>
<keyword evidence="3" id="KW-1185">Reference proteome</keyword>
<keyword evidence="1" id="KW-1133">Transmembrane helix</keyword>
<organism evidence="2 3">
    <name type="scientific">Aequorivita vitellina</name>
    <dbReference type="NCBI Taxonomy" id="2874475"/>
    <lineage>
        <taxon>Bacteria</taxon>
        <taxon>Pseudomonadati</taxon>
        <taxon>Bacteroidota</taxon>
        <taxon>Flavobacteriia</taxon>
        <taxon>Flavobacteriales</taxon>
        <taxon>Flavobacteriaceae</taxon>
        <taxon>Aequorivita</taxon>
    </lineage>
</organism>
<evidence type="ECO:0000313" key="2">
    <source>
        <dbReference type="EMBL" id="MCG2417531.1"/>
    </source>
</evidence>
<evidence type="ECO:0000256" key="1">
    <source>
        <dbReference type="SAM" id="Phobius"/>
    </source>
</evidence>
<evidence type="ECO:0008006" key="4">
    <source>
        <dbReference type="Google" id="ProtNLM"/>
    </source>
</evidence>
<sequence>MKVFNQIVLIVLFLAIGTKTLSALVAICLVILLASVWIDTKKGKLEIPHYIILVFGLYVFFLVLGIINGHPNLVRDVKFQFFGFVFYLFLVNFKNFNLLRFLFILNAIVSAVYIFIYLGLVPSLWNESIAGMEGRLYGPSIIPIVLIGFYYLYNRMSFDMPLGISWLLALVYLFMTSNLMNLVTAGILLGLIVVNVYKIFKPAFLVGFAIILVGSIVFFNSDFAPEAIKTKLPYILKPWEYASLKTRITDFGRALDTEDFTWSEKIIGEGFGASTTIYRENEIAVSLSGKITFQEIDNGFYYLYHRGGFLLLFLFLLANIYLIYKIPSLKAKLGFIFIVVFTNLLSIHYFNNVFYLIIPFLILETGINKKEEDTKKLEA</sequence>